<gene>
    <name evidence="2" type="ORF">AWC38_SpisGene24747</name>
</gene>
<sequence length="105" mass="11908">IWGNFLFSALCEFPLFEGVMATDDDVLLVGVVGIFKRREASGRSLFAWLSFSSSTDLSLKSTVFSRSLSCEMNSELAEEERRSRVVINPNEERKISVTFEDFLLE</sequence>
<accession>A0A2B4R5D6</accession>
<keyword evidence="1" id="KW-0732">Signal</keyword>
<dbReference type="Proteomes" id="UP000225706">
    <property type="component" value="Unassembled WGS sequence"/>
</dbReference>
<comment type="caution">
    <text evidence="2">The sequence shown here is derived from an EMBL/GenBank/DDBJ whole genome shotgun (WGS) entry which is preliminary data.</text>
</comment>
<proteinExistence type="predicted"/>
<protein>
    <submittedName>
        <fullName evidence="2">Uncharacterized protein</fullName>
    </submittedName>
</protein>
<feature type="non-terminal residue" evidence="2">
    <location>
        <position position="1"/>
    </location>
</feature>
<feature type="chain" id="PRO_5012654135" evidence="1">
    <location>
        <begin position="22"/>
        <end position="105"/>
    </location>
</feature>
<name>A0A2B4R5D6_STYPI</name>
<feature type="signal peptide" evidence="1">
    <location>
        <begin position="1"/>
        <end position="21"/>
    </location>
</feature>
<reference evidence="3" key="1">
    <citation type="journal article" date="2017" name="bioRxiv">
        <title>Comparative analysis of the genomes of Stylophora pistillata and Acropora digitifera provides evidence for extensive differences between species of corals.</title>
        <authorList>
            <person name="Voolstra C.R."/>
            <person name="Li Y."/>
            <person name="Liew Y.J."/>
            <person name="Baumgarten S."/>
            <person name="Zoccola D."/>
            <person name="Flot J.-F."/>
            <person name="Tambutte S."/>
            <person name="Allemand D."/>
            <person name="Aranda M."/>
        </authorList>
    </citation>
    <scope>NUCLEOTIDE SEQUENCE [LARGE SCALE GENOMIC DNA]</scope>
</reference>
<evidence type="ECO:0000313" key="3">
    <source>
        <dbReference type="Proteomes" id="UP000225706"/>
    </source>
</evidence>
<dbReference type="AlphaFoldDB" id="A0A2B4R5D6"/>
<keyword evidence="3" id="KW-1185">Reference proteome</keyword>
<evidence type="ECO:0000256" key="1">
    <source>
        <dbReference type="SAM" id="SignalP"/>
    </source>
</evidence>
<organism evidence="2 3">
    <name type="scientific">Stylophora pistillata</name>
    <name type="common">Smooth cauliflower coral</name>
    <dbReference type="NCBI Taxonomy" id="50429"/>
    <lineage>
        <taxon>Eukaryota</taxon>
        <taxon>Metazoa</taxon>
        <taxon>Cnidaria</taxon>
        <taxon>Anthozoa</taxon>
        <taxon>Hexacorallia</taxon>
        <taxon>Scleractinia</taxon>
        <taxon>Astrocoeniina</taxon>
        <taxon>Pocilloporidae</taxon>
        <taxon>Stylophora</taxon>
    </lineage>
</organism>
<evidence type="ECO:0000313" key="2">
    <source>
        <dbReference type="EMBL" id="PFX11495.1"/>
    </source>
</evidence>
<dbReference type="EMBL" id="LSMT01002377">
    <property type="protein sequence ID" value="PFX11495.1"/>
    <property type="molecule type" value="Genomic_DNA"/>
</dbReference>